<gene>
    <name evidence="2" type="primary">WBGene00275542</name>
</gene>
<dbReference type="Gene3D" id="3.10.100.10">
    <property type="entry name" value="Mannose-Binding Protein A, subunit A"/>
    <property type="match status" value="2"/>
</dbReference>
<protein>
    <submittedName>
        <fullName evidence="2">CUB domain-containing protein</fullName>
    </submittedName>
</protein>
<evidence type="ECO:0000313" key="3">
    <source>
        <dbReference type="Proteomes" id="UP000005239"/>
    </source>
</evidence>
<dbReference type="CDD" id="cd00037">
    <property type="entry name" value="CLECT"/>
    <property type="match status" value="2"/>
</dbReference>
<dbReference type="PROSITE" id="PS00615">
    <property type="entry name" value="C_TYPE_LECTIN_1"/>
    <property type="match status" value="1"/>
</dbReference>
<dbReference type="Pfam" id="PF00431">
    <property type="entry name" value="CUB"/>
    <property type="match status" value="1"/>
</dbReference>
<dbReference type="InterPro" id="IPR016186">
    <property type="entry name" value="C-type_lectin-like/link_sf"/>
</dbReference>
<dbReference type="SUPFAM" id="SSF56436">
    <property type="entry name" value="C-type lectin-like"/>
    <property type="match status" value="2"/>
</dbReference>
<proteinExistence type="predicted"/>
<dbReference type="EnsemblMetazoa" id="PPA37173.1">
    <property type="protein sequence ID" value="PPA37173.1"/>
    <property type="gene ID" value="WBGene00275542"/>
</dbReference>
<accession>A0A2A6BTF0</accession>
<dbReference type="SMART" id="SM00034">
    <property type="entry name" value="CLECT"/>
    <property type="match status" value="1"/>
</dbReference>
<comment type="caution">
    <text evidence="1">Lacks conserved residue(s) required for the propagation of feature annotation.</text>
</comment>
<keyword evidence="3" id="KW-1185">Reference proteome</keyword>
<reference evidence="2" key="2">
    <citation type="submission" date="2022-06" db="UniProtKB">
        <authorList>
            <consortium name="EnsemblMetazoa"/>
        </authorList>
    </citation>
    <scope>IDENTIFICATION</scope>
    <source>
        <strain evidence="2">PS312</strain>
    </source>
</reference>
<sequence>MFHIHLTADDLYECFRDHSQKATRSTLSVMKRWFVLFALLHLALSSCPNPGYDLVRDGECRGLEDETTVSFNKARLFLPDLYSKGAAIEAVETCANARATPVIIHNEEHQSYWRSQAAATKNFFLILGLVCNTTTKRYTWADGSQVDFKPSEGYAKDLEGDCSPLYSWYLQSNGVWGIKGGFATGNPALVSIYCTTQLTPPVRSADGCDAFGDDGEDGVCYFVSKFASHNVQAAQSGCMMAGGNLASVHNAQENAFIRRMAVNQRANYGVFIGGSAGKDGNFSWVDGSPMDYENYKPGKFNLSFTYFLLYIGFPKAGAGDCLSLDTSAASGQWSNVDCLSGLPAACMRDQRPVTQPTCVSEGYKENTIIASPGFPFDASTPCDFLLTVDQGRKVQVNILQIEANSCCDHLVLYDGAEGGNVIANLTGGEIHGETFATRQSNVMKVSWQPNGGVNVMGFT</sequence>
<dbReference type="PROSITE" id="PS50041">
    <property type="entry name" value="C_TYPE_LECTIN_2"/>
    <property type="match status" value="1"/>
</dbReference>
<dbReference type="Pfam" id="PF00059">
    <property type="entry name" value="Lectin_C"/>
    <property type="match status" value="1"/>
</dbReference>
<dbReference type="InterPro" id="IPR016187">
    <property type="entry name" value="CTDL_fold"/>
</dbReference>
<dbReference type="PROSITE" id="PS01180">
    <property type="entry name" value="CUB"/>
    <property type="match status" value="1"/>
</dbReference>
<accession>A0A8R1UPG6</accession>
<dbReference type="SUPFAM" id="SSF49854">
    <property type="entry name" value="Spermadhesin, CUB domain"/>
    <property type="match status" value="1"/>
</dbReference>
<dbReference type="Gene3D" id="2.60.120.290">
    <property type="entry name" value="Spermadhesin, CUB domain"/>
    <property type="match status" value="1"/>
</dbReference>
<organism evidence="2 3">
    <name type="scientific">Pristionchus pacificus</name>
    <name type="common">Parasitic nematode worm</name>
    <dbReference type="NCBI Taxonomy" id="54126"/>
    <lineage>
        <taxon>Eukaryota</taxon>
        <taxon>Metazoa</taxon>
        <taxon>Ecdysozoa</taxon>
        <taxon>Nematoda</taxon>
        <taxon>Chromadorea</taxon>
        <taxon>Rhabditida</taxon>
        <taxon>Rhabditina</taxon>
        <taxon>Diplogasteromorpha</taxon>
        <taxon>Diplogasteroidea</taxon>
        <taxon>Neodiplogasteridae</taxon>
        <taxon>Pristionchus</taxon>
    </lineage>
</organism>
<dbReference type="SMART" id="SM00042">
    <property type="entry name" value="CUB"/>
    <property type="match status" value="1"/>
</dbReference>
<dbReference type="PANTHER" id="PTHR22991">
    <property type="entry name" value="PROTEIN CBG13490"/>
    <property type="match status" value="1"/>
</dbReference>
<dbReference type="AlphaFoldDB" id="A0A2A6BTF0"/>
<dbReference type="InterPro" id="IPR000859">
    <property type="entry name" value="CUB_dom"/>
</dbReference>
<dbReference type="InterPro" id="IPR035914">
    <property type="entry name" value="Sperma_CUB_dom_sf"/>
</dbReference>
<dbReference type="InterPro" id="IPR050976">
    <property type="entry name" value="Snaclec"/>
</dbReference>
<dbReference type="OrthoDB" id="441660at2759"/>
<reference evidence="3" key="1">
    <citation type="journal article" date="2008" name="Nat. Genet.">
        <title>The Pristionchus pacificus genome provides a unique perspective on nematode lifestyle and parasitism.</title>
        <authorList>
            <person name="Dieterich C."/>
            <person name="Clifton S.W."/>
            <person name="Schuster L.N."/>
            <person name="Chinwalla A."/>
            <person name="Delehaunty K."/>
            <person name="Dinkelacker I."/>
            <person name="Fulton L."/>
            <person name="Fulton R."/>
            <person name="Godfrey J."/>
            <person name="Minx P."/>
            <person name="Mitreva M."/>
            <person name="Roeseler W."/>
            <person name="Tian H."/>
            <person name="Witte H."/>
            <person name="Yang S.P."/>
            <person name="Wilson R.K."/>
            <person name="Sommer R.J."/>
        </authorList>
    </citation>
    <scope>NUCLEOTIDE SEQUENCE [LARGE SCALE GENOMIC DNA]</scope>
    <source>
        <strain evidence="3">PS312</strain>
    </source>
</reference>
<evidence type="ECO:0000256" key="1">
    <source>
        <dbReference type="PROSITE-ProRule" id="PRU00059"/>
    </source>
</evidence>
<evidence type="ECO:0000313" key="2">
    <source>
        <dbReference type="EnsemblMetazoa" id="PPA37173.1"/>
    </source>
</evidence>
<dbReference type="PANTHER" id="PTHR22991:SF40">
    <property type="entry name" value="PROTEIN CBG13490"/>
    <property type="match status" value="1"/>
</dbReference>
<name>A0A2A6BTF0_PRIPA</name>
<dbReference type="InterPro" id="IPR018378">
    <property type="entry name" value="C-type_lectin_CS"/>
</dbReference>
<dbReference type="Proteomes" id="UP000005239">
    <property type="component" value="Unassembled WGS sequence"/>
</dbReference>
<dbReference type="InterPro" id="IPR001304">
    <property type="entry name" value="C-type_lectin-like"/>
</dbReference>